<evidence type="ECO:0000256" key="9">
    <source>
        <dbReference type="ARBA" id="ARBA00023160"/>
    </source>
</evidence>
<evidence type="ECO:0000313" key="23">
    <source>
        <dbReference type="Proteomes" id="UP000249419"/>
    </source>
</evidence>
<keyword evidence="6 14" id="KW-0808">Transferase</keyword>
<keyword evidence="8" id="KW-0443">Lipid metabolism</keyword>
<evidence type="ECO:0000256" key="10">
    <source>
        <dbReference type="ARBA" id="ARBA00023315"/>
    </source>
</evidence>
<dbReference type="PIRSF" id="PIRSF000447">
    <property type="entry name" value="KAS_II"/>
    <property type="match status" value="1"/>
</dbReference>
<dbReference type="SMART" id="SM00825">
    <property type="entry name" value="PKS_KS"/>
    <property type="match status" value="1"/>
</dbReference>
<dbReference type="PANTHER" id="PTHR11712">
    <property type="entry name" value="POLYKETIDE SYNTHASE-RELATED"/>
    <property type="match status" value="1"/>
</dbReference>
<feature type="domain" description="Ketosynthase family 3 (KS3)" evidence="17">
    <location>
        <begin position="3"/>
        <end position="407"/>
    </location>
</feature>
<proteinExistence type="inferred from homology"/>
<dbReference type="Gene3D" id="3.40.47.10">
    <property type="match status" value="1"/>
</dbReference>
<evidence type="ECO:0000256" key="15">
    <source>
        <dbReference type="PIRSR" id="PIRSR000447-1"/>
    </source>
</evidence>
<evidence type="ECO:0000256" key="3">
    <source>
        <dbReference type="ARBA" id="ARBA00012356"/>
    </source>
</evidence>
<dbReference type="CDD" id="cd00834">
    <property type="entry name" value="KAS_I_II"/>
    <property type="match status" value="1"/>
</dbReference>
<sequence>MSRPDVVVTGLGATTPLGGDVASTWDAMLAGRSGVSALTQEWAEQLPVRIAAQLAVEPSEVLDRVRLRRLDRSEAIAIIAAQQAWADAGLAGSDLDGERLAVSVGSGIGGATTLLAQDDILEASGPRRVSPHTIPMLMPNGPAAWVGLELGAKAGVHSVASACATGAEAIALGLDIIRSGRADVVVAGGTEAVIHPLPIAGFSSMRAMSTRNDDPERASRPWDRGRDGFVLGEGAGIVVLERAEHAAARGARVYARLAGAGITSDAYDIVQPHAEGEGAIRAIAKAIADADVAKRDIVHVNAHATSTPIGDMLEIGGLHKALGDHPVLSATKSMTGHLLGAAGALESIATILAIRDSVVPPTINLDDPDPGLTLDVAAHKARHMEIPAALNNAFGFGGHNVALVFARP</sequence>
<dbReference type="InterPro" id="IPR014031">
    <property type="entry name" value="Ketoacyl_synth_C"/>
</dbReference>
<comment type="similarity">
    <text evidence="2 14 16">Belongs to the thiolase-like superfamily. Beta-ketoacyl-ACP synthases family.</text>
</comment>
<dbReference type="Pfam" id="PF00109">
    <property type="entry name" value="ketoacyl-synt"/>
    <property type="match status" value="1"/>
</dbReference>
<evidence type="ECO:0000256" key="6">
    <source>
        <dbReference type="ARBA" id="ARBA00022679"/>
    </source>
</evidence>
<evidence type="ECO:0000256" key="14">
    <source>
        <dbReference type="PIRNR" id="PIRNR000447"/>
    </source>
</evidence>
<dbReference type="EMBL" id="FMCR01000010">
    <property type="protein sequence ID" value="SCF43746.1"/>
    <property type="molecule type" value="Genomic_DNA"/>
</dbReference>
<dbReference type="SUPFAM" id="SSF53901">
    <property type="entry name" value="Thiolase-like"/>
    <property type="match status" value="2"/>
</dbReference>
<evidence type="ECO:0000256" key="2">
    <source>
        <dbReference type="ARBA" id="ARBA00008467"/>
    </source>
</evidence>
<evidence type="ECO:0000313" key="19">
    <source>
        <dbReference type="EMBL" id="RAO35864.1"/>
    </source>
</evidence>
<evidence type="ECO:0000256" key="12">
    <source>
        <dbReference type="ARBA" id="ARBA00047318"/>
    </source>
</evidence>
<name>A0A1C5AF94_9ACTN</name>
<keyword evidence="5 14" id="KW-0444">Lipid biosynthesis</keyword>
<dbReference type="InterPro" id="IPR016039">
    <property type="entry name" value="Thiolase-like"/>
</dbReference>
<dbReference type="AlphaFoldDB" id="A0A1C5AF94"/>
<dbReference type="NCBIfam" id="NF005589">
    <property type="entry name" value="PRK07314.1"/>
    <property type="match status" value="1"/>
</dbReference>
<dbReference type="Proteomes" id="UP000198864">
    <property type="component" value="Unassembled WGS sequence"/>
</dbReference>
<evidence type="ECO:0000256" key="8">
    <source>
        <dbReference type="ARBA" id="ARBA00023098"/>
    </source>
</evidence>
<dbReference type="Pfam" id="PF02801">
    <property type="entry name" value="Ketoacyl-synt_C"/>
    <property type="match status" value="1"/>
</dbReference>
<evidence type="ECO:0000256" key="5">
    <source>
        <dbReference type="ARBA" id="ARBA00022516"/>
    </source>
</evidence>
<dbReference type="EMBL" id="PXXW01000042">
    <property type="protein sequence ID" value="RAN93800.1"/>
    <property type="molecule type" value="Genomic_DNA"/>
</dbReference>
<dbReference type="UniPathway" id="UPA00094"/>
<dbReference type="PROSITE" id="PS52004">
    <property type="entry name" value="KS3_2"/>
    <property type="match status" value="1"/>
</dbReference>
<evidence type="ECO:0000259" key="17">
    <source>
        <dbReference type="PROSITE" id="PS52004"/>
    </source>
</evidence>
<dbReference type="PANTHER" id="PTHR11712:SF336">
    <property type="entry name" value="3-OXOACYL-[ACYL-CARRIER-PROTEIN] SYNTHASE, MITOCHONDRIAL"/>
    <property type="match status" value="1"/>
</dbReference>
<keyword evidence="7" id="KW-0276">Fatty acid metabolism</keyword>
<dbReference type="GO" id="GO:0004315">
    <property type="term" value="F:3-oxoacyl-[acyl-carrier-protein] synthase activity"/>
    <property type="evidence" value="ECO:0007669"/>
    <property type="project" value="UniProtKB-UniRule"/>
</dbReference>
<dbReference type="GO" id="GO:0005829">
    <property type="term" value="C:cytosol"/>
    <property type="evidence" value="ECO:0007669"/>
    <property type="project" value="TreeGrafter"/>
</dbReference>
<comment type="function">
    <text evidence="11 14">Involved in the type II fatty acid elongation cycle. Catalyzes the elongation of a wide range of acyl-ACP by the addition of two carbons from malonyl-ACP to an acyl acceptor. Can efficiently catalyze the conversion of palmitoleoyl-ACP (cis-hexadec-9-enoyl-ACP) to cis-vaccenoyl-ACP (cis-octadec-11-enoyl-ACP), an essential step in the thermal regulation of fatty acid composition.</text>
</comment>
<dbReference type="FunFam" id="3.40.47.10:FF:000029">
    <property type="entry name" value="3-oxoacyl-[acyl-carrier-protein] synthase 1"/>
    <property type="match status" value="1"/>
</dbReference>
<evidence type="ECO:0000313" key="18">
    <source>
        <dbReference type="EMBL" id="RAN93800.1"/>
    </source>
</evidence>
<evidence type="ECO:0000313" key="22">
    <source>
        <dbReference type="Proteomes" id="UP000249334"/>
    </source>
</evidence>
<reference evidence="18 22" key="3">
    <citation type="submission" date="2018-03" db="EMBL/GenBank/DDBJ databases">
        <title>Genomic framework for the identification of Micromonospora saelicesensis and Micromonospora noduli.</title>
        <authorList>
            <person name="Riesco R."/>
            <person name="Trujillo M.E."/>
        </authorList>
    </citation>
    <scope>NUCLEOTIDE SEQUENCE [LARGE SCALE GENOMIC DNA]</scope>
    <source>
        <strain evidence="18 22">GAR05</strain>
    </source>
</reference>
<keyword evidence="22" id="KW-1185">Reference proteome</keyword>
<evidence type="ECO:0000256" key="1">
    <source>
        <dbReference type="ARBA" id="ARBA00005194"/>
    </source>
</evidence>
<evidence type="ECO:0000256" key="4">
    <source>
        <dbReference type="ARBA" id="ARBA00014657"/>
    </source>
</evidence>
<evidence type="ECO:0000256" key="13">
    <source>
        <dbReference type="ARBA" id="ARBA00047659"/>
    </source>
</evidence>
<comment type="catalytic activity">
    <reaction evidence="12 14">
        <text>(9Z)-hexadecenoyl-[ACP] + malonyl-[ACP] + H(+) = 3-oxo-(11Z)-octadecenoyl-[ACP] + holo-[ACP] + CO2</text>
        <dbReference type="Rhea" id="RHEA:55040"/>
        <dbReference type="Rhea" id="RHEA-COMP:9623"/>
        <dbReference type="Rhea" id="RHEA-COMP:9685"/>
        <dbReference type="Rhea" id="RHEA-COMP:10800"/>
        <dbReference type="Rhea" id="RHEA-COMP:14074"/>
        <dbReference type="ChEBI" id="CHEBI:15378"/>
        <dbReference type="ChEBI" id="CHEBI:16526"/>
        <dbReference type="ChEBI" id="CHEBI:64479"/>
        <dbReference type="ChEBI" id="CHEBI:78449"/>
        <dbReference type="ChEBI" id="CHEBI:83989"/>
        <dbReference type="ChEBI" id="CHEBI:138538"/>
        <dbReference type="EC" id="2.3.1.179"/>
    </reaction>
</comment>
<dbReference type="NCBIfam" id="TIGR03150">
    <property type="entry name" value="fabF"/>
    <property type="match status" value="1"/>
</dbReference>
<evidence type="ECO:0000256" key="7">
    <source>
        <dbReference type="ARBA" id="ARBA00022832"/>
    </source>
</evidence>
<dbReference type="InterPro" id="IPR014030">
    <property type="entry name" value="Ketoacyl_synth_N"/>
</dbReference>
<evidence type="ECO:0000256" key="11">
    <source>
        <dbReference type="ARBA" id="ARBA00024006"/>
    </source>
</evidence>
<accession>A0A1C5AF94</accession>
<keyword evidence="10 14" id="KW-0012">Acyltransferase</keyword>
<dbReference type="EMBL" id="PYAG01000009">
    <property type="protein sequence ID" value="RAO35864.1"/>
    <property type="molecule type" value="Genomic_DNA"/>
</dbReference>
<dbReference type="RefSeq" id="WP_091409277.1">
    <property type="nucleotide sequence ID" value="NZ_CP192017.1"/>
</dbReference>
<dbReference type="Proteomes" id="UP000249334">
    <property type="component" value="Unassembled WGS sequence"/>
</dbReference>
<evidence type="ECO:0000313" key="21">
    <source>
        <dbReference type="Proteomes" id="UP000198864"/>
    </source>
</evidence>
<protein>
    <recommendedName>
        <fullName evidence="4 14">3-oxoacyl-[acyl-carrier-protein] synthase 2</fullName>
        <ecNumber evidence="3 14">2.3.1.179</ecNumber>
    </recommendedName>
</protein>
<dbReference type="FunFam" id="3.40.47.10:FF:000018">
    <property type="entry name" value="3-oxoacyl-[acyl-carrier-protein] synthase 2"/>
    <property type="match status" value="1"/>
</dbReference>
<reference evidence="19 23" key="2">
    <citation type="submission" date="2018-03" db="EMBL/GenBank/DDBJ databases">
        <title>Defining the species Micromonospora saelicesensis and Micromonospora noduli under the framework of genomics.</title>
        <authorList>
            <person name="Riesco R."/>
            <person name="Trujillo M.E."/>
        </authorList>
    </citation>
    <scope>NUCLEOTIDE SEQUENCE [LARGE SCALE GENOMIC DNA]</scope>
    <source>
        <strain evidence="19 23">PSN13</strain>
    </source>
</reference>
<comment type="catalytic activity">
    <reaction evidence="13 14">
        <text>a fatty acyl-[ACP] + malonyl-[ACP] + H(+) = a 3-oxoacyl-[ACP] + holo-[ACP] + CO2</text>
        <dbReference type="Rhea" id="RHEA:22836"/>
        <dbReference type="Rhea" id="RHEA-COMP:9623"/>
        <dbReference type="Rhea" id="RHEA-COMP:9685"/>
        <dbReference type="Rhea" id="RHEA-COMP:9916"/>
        <dbReference type="Rhea" id="RHEA-COMP:14125"/>
        <dbReference type="ChEBI" id="CHEBI:15378"/>
        <dbReference type="ChEBI" id="CHEBI:16526"/>
        <dbReference type="ChEBI" id="CHEBI:64479"/>
        <dbReference type="ChEBI" id="CHEBI:78449"/>
        <dbReference type="ChEBI" id="CHEBI:78776"/>
        <dbReference type="ChEBI" id="CHEBI:138651"/>
    </reaction>
</comment>
<evidence type="ECO:0000256" key="16">
    <source>
        <dbReference type="RuleBase" id="RU003694"/>
    </source>
</evidence>
<dbReference type="GO" id="GO:0030497">
    <property type="term" value="P:fatty acid elongation"/>
    <property type="evidence" value="ECO:0007669"/>
    <property type="project" value="UniProtKB-ARBA"/>
</dbReference>
<gene>
    <name evidence="20" type="ORF">GA0070561_0122</name>
    <name evidence="18" type="ORF">GAR05_05099</name>
    <name evidence="19" type="ORF">PSN13_02287</name>
</gene>
<evidence type="ECO:0000313" key="20">
    <source>
        <dbReference type="EMBL" id="SCF43746.1"/>
    </source>
</evidence>
<comment type="pathway">
    <text evidence="1 14">Lipid metabolism; fatty acid biosynthesis.</text>
</comment>
<dbReference type="EC" id="2.3.1.179" evidence="3 14"/>
<organism evidence="20 21">
    <name type="scientific">Micromonospora saelicesensis</name>
    <dbReference type="NCBI Taxonomy" id="285676"/>
    <lineage>
        <taxon>Bacteria</taxon>
        <taxon>Bacillati</taxon>
        <taxon>Actinomycetota</taxon>
        <taxon>Actinomycetes</taxon>
        <taxon>Micromonosporales</taxon>
        <taxon>Micromonosporaceae</taxon>
        <taxon>Micromonospora</taxon>
    </lineage>
</organism>
<reference evidence="20 21" key="1">
    <citation type="submission" date="2016-06" db="EMBL/GenBank/DDBJ databases">
        <authorList>
            <person name="Kjaerup R.B."/>
            <person name="Dalgaard T.S."/>
            <person name="Juul-Madsen H.R."/>
        </authorList>
    </citation>
    <scope>NUCLEOTIDE SEQUENCE [LARGE SCALE GENOMIC DNA]</scope>
    <source>
        <strain evidence="20 21">DSM 44871</strain>
    </source>
</reference>
<dbReference type="InterPro" id="IPR000794">
    <property type="entry name" value="Beta-ketoacyl_synthase"/>
</dbReference>
<dbReference type="Proteomes" id="UP000249419">
    <property type="component" value="Unassembled WGS sequence"/>
</dbReference>
<feature type="active site" description="For beta-ketoacyl synthase activity" evidence="15">
    <location>
        <position position="163"/>
    </location>
</feature>
<dbReference type="InterPro" id="IPR020841">
    <property type="entry name" value="PKS_Beta-ketoAc_synthase_dom"/>
</dbReference>
<dbReference type="InterPro" id="IPR017568">
    <property type="entry name" value="3-oxoacyl-ACP_synth-2"/>
</dbReference>
<keyword evidence="9 14" id="KW-0275">Fatty acid biosynthesis</keyword>
<dbReference type="STRING" id="285676.GA0070561_0122"/>